<dbReference type="EMBL" id="VJVW01000002">
    <property type="protein sequence ID" value="MUP42059.1"/>
    <property type="molecule type" value="Genomic_DNA"/>
</dbReference>
<protein>
    <submittedName>
        <fullName evidence="1">Uncharacterized protein</fullName>
    </submittedName>
</protein>
<accession>A0A7K1LMM2</accession>
<name>A0A7K1LMM2_9FLAO</name>
<reference evidence="1 2" key="1">
    <citation type="submission" date="2019-07" db="EMBL/GenBank/DDBJ databases">
        <title>Gramella aestuarii sp. nov., isolated from a tidal flat, and emended description of Gramella echinicola.</title>
        <authorList>
            <person name="Liu L."/>
        </authorList>
    </citation>
    <scope>NUCLEOTIDE SEQUENCE [LARGE SCALE GENOMIC DNA]</scope>
    <source>
        <strain evidence="1 2">BS12</strain>
    </source>
</reference>
<dbReference type="RefSeq" id="WP_156274926.1">
    <property type="nucleotide sequence ID" value="NZ_BAABGI010000001.1"/>
</dbReference>
<organism evidence="1 2">
    <name type="scientific">Christiangramia aestuarii</name>
    <dbReference type="NCBI Taxonomy" id="1028746"/>
    <lineage>
        <taxon>Bacteria</taxon>
        <taxon>Pseudomonadati</taxon>
        <taxon>Bacteroidota</taxon>
        <taxon>Flavobacteriia</taxon>
        <taxon>Flavobacteriales</taxon>
        <taxon>Flavobacteriaceae</taxon>
        <taxon>Christiangramia</taxon>
    </lineage>
</organism>
<comment type="caution">
    <text evidence="1">The sequence shown here is derived from an EMBL/GenBank/DDBJ whole genome shotgun (WGS) entry which is preliminary data.</text>
</comment>
<evidence type="ECO:0000313" key="2">
    <source>
        <dbReference type="Proteomes" id="UP000460416"/>
    </source>
</evidence>
<dbReference type="Proteomes" id="UP000460416">
    <property type="component" value="Unassembled WGS sequence"/>
</dbReference>
<dbReference type="AlphaFoldDB" id="A0A7K1LMM2"/>
<proteinExistence type="predicted"/>
<dbReference type="OrthoDB" id="2858884at2"/>
<keyword evidence="2" id="KW-1185">Reference proteome</keyword>
<sequence length="259" mass="30746">MKKITDSQLQKLENFIGYGRKDAKTIFFGLEEAGGGIENLHIRLGIKNYELLDCRDFHLKHLGLNGDYNLHSYDPSNKVKFQPVWRYMSYLKLRIDGKMPNELFKNKSQALREYQNNYLGTLNKEGDTLLTEIYPIPCRNMNSWIDDKNTPKEERIIPQYKSKKEYQETVLPKRQKLFSDLFNSEDFQADTIICYGKSKWDEFKKFFNEFDIDWKELNLDKPTQKGYLNENIQIYLIPFLGNGQVSYKYLDRLVEKITL</sequence>
<evidence type="ECO:0000313" key="1">
    <source>
        <dbReference type="EMBL" id="MUP42059.1"/>
    </source>
</evidence>
<gene>
    <name evidence="1" type="ORF">FLP08_05700</name>
</gene>